<comment type="caution">
    <text evidence="2">The sequence shown here is derived from an EMBL/GenBank/DDBJ whole genome shotgun (WGS) entry which is preliminary data.</text>
</comment>
<keyword evidence="1" id="KW-0472">Membrane</keyword>
<evidence type="ECO:0000256" key="1">
    <source>
        <dbReference type="SAM" id="Phobius"/>
    </source>
</evidence>
<evidence type="ECO:0000313" key="3">
    <source>
        <dbReference type="Proteomes" id="UP001054252"/>
    </source>
</evidence>
<dbReference type="AlphaFoldDB" id="A0AAV5IQ69"/>
<feature type="transmembrane region" description="Helical" evidence="1">
    <location>
        <begin position="27"/>
        <end position="50"/>
    </location>
</feature>
<keyword evidence="1" id="KW-1133">Transmembrane helix</keyword>
<dbReference type="EMBL" id="BPVZ01000016">
    <property type="protein sequence ID" value="GKV00882.1"/>
    <property type="molecule type" value="Genomic_DNA"/>
</dbReference>
<accession>A0AAV5IQ69</accession>
<organism evidence="2 3">
    <name type="scientific">Rubroshorea leprosula</name>
    <dbReference type="NCBI Taxonomy" id="152421"/>
    <lineage>
        <taxon>Eukaryota</taxon>
        <taxon>Viridiplantae</taxon>
        <taxon>Streptophyta</taxon>
        <taxon>Embryophyta</taxon>
        <taxon>Tracheophyta</taxon>
        <taxon>Spermatophyta</taxon>
        <taxon>Magnoliopsida</taxon>
        <taxon>eudicotyledons</taxon>
        <taxon>Gunneridae</taxon>
        <taxon>Pentapetalae</taxon>
        <taxon>rosids</taxon>
        <taxon>malvids</taxon>
        <taxon>Malvales</taxon>
        <taxon>Dipterocarpaceae</taxon>
        <taxon>Rubroshorea</taxon>
    </lineage>
</organism>
<keyword evidence="3" id="KW-1185">Reference proteome</keyword>
<evidence type="ECO:0000313" key="2">
    <source>
        <dbReference type="EMBL" id="GKV00882.1"/>
    </source>
</evidence>
<keyword evidence="1" id="KW-0812">Transmembrane</keyword>
<proteinExistence type="predicted"/>
<name>A0AAV5IQ69_9ROSI</name>
<dbReference type="Proteomes" id="UP001054252">
    <property type="component" value="Unassembled WGS sequence"/>
</dbReference>
<reference evidence="2 3" key="1">
    <citation type="journal article" date="2021" name="Commun. Biol.">
        <title>The genome of Shorea leprosula (Dipterocarpaceae) highlights the ecological relevance of drought in aseasonal tropical rainforests.</title>
        <authorList>
            <person name="Ng K.K.S."/>
            <person name="Kobayashi M.J."/>
            <person name="Fawcett J.A."/>
            <person name="Hatakeyama M."/>
            <person name="Paape T."/>
            <person name="Ng C.H."/>
            <person name="Ang C.C."/>
            <person name="Tnah L.H."/>
            <person name="Lee C.T."/>
            <person name="Nishiyama T."/>
            <person name="Sese J."/>
            <person name="O'Brien M.J."/>
            <person name="Copetti D."/>
            <person name="Mohd Noor M.I."/>
            <person name="Ong R.C."/>
            <person name="Putra M."/>
            <person name="Sireger I.Z."/>
            <person name="Indrioko S."/>
            <person name="Kosugi Y."/>
            <person name="Izuno A."/>
            <person name="Isagi Y."/>
            <person name="Lee S.L."/>
            <person name="Shimizu K.K."/>
        </authorList>
    </citation>
    <scope>NUCLEOTIDE SEQUENCE [LARGE SCALE GENOMIC DNA]</scope>
    <source>
        <strain evidence="2">214</strain>
    </source>
</reference>
<gene>
    <name evidence="2" type="ORF">SLEP1_g13494</name>
</gene>
<protein>
    <submittedName>
        <fullName evidence="2">Uncharacterized protein</fullName>
    </submittedName>
</protein>
<sequence length="54" mass="6429">MNQNYIRATGRKYFFLGMDSKKQRISIFNNLIVFLIQLILRHTVSIFGSWNCKC</sequence>